<organism evidence="3 4">
    <name type="scientific">Daejeonella rubra</name>
    <dbReference type="NCBI Taxonomy" id="990371"/>
    <lineage>
        <taxon>Bacteria</taxon>
        <taxon>Pseudomonadati</taxon>
        <taxon>Bacteroidota</taxon>
        <taxon>Sphingobacteriia</taxon>
        <taxon>Sphingobacteriales</taxon>
        <taxon>Sphingobacteriaceae</taxon>
        <taxon>Daejeonella</taxon>
    </lineage>
</organism>
<sequence>MKKPFIFLLFLLSVHNLYAQKSQKDLILTLLEDQRQAWNKGDIKEYMQGYTQSDSLLFVGNSGPEYGWNVILNNYIKSYPDKSAMGYLSFDIKEIRMISADHAFVLGAWHLKREKDDPKGYFTLLVKKISGKWKVIADHSS</sequence>
<dbReference type="RefSeq" id="WP_090704968.1">
    <property type="nucleotide sequence ID" value="NZ_FNHH01000015.1"/>
</dbReference>
<dbReference type="GO" id="GO:0016853">
    <property type="term" value="F:isomerase activity"/>
    <property type="evidence" value="ECO:0007669"/>
    <property type="project" value="UniProtKB-KW"/>
</dbReference>
<dbReference type="STRING" id="990371.SAMN05421813_11545"/>
<dbReference type="Gene3D" id="3.10.450.50">
    <property type="match status" value="1"/>
</dbReference>
<dbReference type="EMBL" id="FNHH01000015">
    <property type="protein sequence ID" value="SDM54889.1"/>
    <property type="molecule type" value="Genomic_DNA"/>
</dbReference>
<dbReference type="SUPFAM" id="SSF54427">
    <property type="entry name" value="NTF2-like"/>
    <property type="match status" value="1"/>
</dbReference>
<evidence type="ECO:0000256" key="1">
    <source>
        <dbReference type="SAM" id="SignalP"/>
    </source>
</evidence>
<keyword evidence="1" id="KW-0732">Signal</keyword>
<evidence type="ECO:0000313" key="4">
    <source>
        <dbReference type="Proteomes" id="UP000199226"/>
    </source>
</evidence>
<dbReference type="AlphaFoldDB" id="A0A1G9U4H4"/>
<feature type="domain" description="DUF4440" evidence="2">
    <location>
        <begin position="27"/>
        <end position="135"/>
    </location>
</feature>
<dbReference type="Pfam" id="PF14534">
    <property type="entry name" value="DUF4440"/>
    <property type="match status" value="1"/>
</dbReference>
<dbReference type="Proteomes" id="UP000199226">
    <property type="component" value="Unassembled WGS sequence"/>
</dbReference>
<dbReference type="InterPro" id="IPR032710">
    <property type="entry name" value="NTF2-like_dom_sf"/>
</dbReference>
<feature type="signal peptide" evidence="1">
    <location>
        <begin position="1"/>
        <end position="19"/>
    </location>
</feature>
<dbReference type="InterPro" id="IPR027843">
    <property type="entry name" value="DUF4440"/>
</dbReference>
<reference evidence="4" key="1">
    <citation type="submission" date="2016-10" db="EMBL/GenBank/DDBJ databases">
        <authorList>
            <person name="Varghese N."/>
            <person name="Submissions S."/>
        </authorList>
    </citation>
    <scope>NUCLEOTIDE SEQUENCE [LARGE SCALE GENOMIC DNA]</scope>
    <source>
        <strain evidence="4">DSM 24536</strain>
    </source>
</reference>
<accession>A0A1G9U4H4</accession>
<protein>
    <submittedName>
        <fullName evidence="3">Ketosteroid isomerase homolog</fullName>
    </submittedName>
</protein>
<keyword evidence="4" id="KW-1185">Reference proteome</keyword>
<feature type="chain" id="PRO_5011678709" evidence="1">
    <location>
        <begin position="20"/>
        <end position="141"/>
    </location>
</feature>
<evidence type="ECO:0000313" key="3">
    <source>
        <dbReference type="EMBL" id="SDM54889.1"/>
    </source>
</evidence>
<keyword evidence="3" id="KW-0413">Isomerase</keyword>
<evidence type="ECO:0000259" key="2">
    <source>
        <dbReference type="Pfam" id="PF14534"/>
    </source>
</evidence>
<gene>
    <name evidence="3" type="ORF">SAMN05421813_11545</name>
</gene>
<dbReference type="OrthoDB" id="120856at2"/>
<proteinExistence type="predicted"/>
<name>A0A1G9U4H4_9SPHI</name>